<dbReference type="SMART" id="SM00895">
    <property type="entry name" value="FCD"/>
    <property type="match status" value="1"/>
</dbReference>
<dbReference type="InterPro" id="IPR011711">
    <property type="entry name" value="GntR_C"/>
</dbReference>
<evidence type="ECO:0000256" key="1">
    <source>
        <dbReference type="ARBA" id="ARBA00023015"/>
    </source>
</evidence>
<dbReference type="EMBL" id="JBHSYM010000057">
    <property type="protein sequence ID" value="MFC7014859.1"/>
    <property type="molecule type" value="Genomic_DNA"/>
</dbReference>
<dbReference type="InterPro" id="IPR036390">
    <property type="entry name" value="WH_DNA-bd_sf"/>
</dbReference>
<gene>
    <name evidence="5" type="ORF">ACFQMH_24735</name>
</gene>
<comment type="caution">
    <text evidence="5">The sequence shown here is derived from an EMBL/GenBank/DDBJ whole genome shotgun (WGS) entry which is preliminary data.</text>
</comment>
<keyword evidence="2" id="KW-0238">DNA-binding</keyword>
<dbReference type="InterPro" id="IPR036388">
    <property type="entry name" value="WH-like_DNA-bd_sf"/>
</dbReference>
<dbReference type="Proteomes" id="UP001596409">
    <property type="component" value="Unassembled WGS sequence"/>
</dbReference>
<dbReference type="PROSITE" id="PS50949">
    <property type="entry name" value="HTH_GNTR"/>
    <property type="match status" value="1"/>
</dbReference>
<keyword evidence="6" id="KW-1185">Reference proteome</keyword>
<evidence type="ECO:0000256" key="3">
    <source>
        <dbReference type="ARBA" id="ARBA00023163"/>
    </source>
</evidence>
<evidence type="ECO:0000259" key="4">
    <source>
        <dbReference type="PROSITE" id="PS50949"/>
    </source>
</evidence>
<evidence type="ECO:0000256" key="2">
    <source>
        <dbReference type="ARBA" id="ARBA00023125"/>
    </source>
</evidence>
<dbReference type="SUPFAM" id="SSF48008">
    <property type="entry name" value="GntR ligand-binding domain-like"/>
    <property type="match status" value="1"/>
</dbReference>
<dbReference type="PANTHER" id="PTHR43537:SF5">
    <property type="entry name" value="UXU OPERON TRANSCRIPTIONAL REGULATOR"/>
    <property type="match status" value="1"/>
</dbReference>
<dbReference type="Gene3D" id="1.20.120.530">
    <property type="entry name" value="GntR ligand-binding domain-like"/>
    <property type="match status" value="1"/>
</dbReference>
<keyword evidence="1" id="KW-0805">Transcription regulation</keyword>
<name>A0ABW2E4C7_9ACTN</name>
<evidence type="ECO:0000313" key="5">
    <source>
        <dbReference type="EMBL" id="MFC7014859.1"/>
    </source>
</evidence>
<dbReference type="PANTHER" id="PTHR43537">
    <property type="entry name" value="TRANSCRIPTIONAL REGULATOR, GNTR FAMILY"/>
    <property type="match status" value="1"/>
</dbReference>
<keyword evidence="3" id="KW-0804">Transcription</keyword>
<dbReference type="RefSeq" id="WP_189875146.1">
    <property type="nucleotide sequence ID" value="NZ_BMWA01000016.1"/>
</dbReference>
<dbReference type="InterPro" id="IPR008920">
    <property type="entry name" value="TF_FadR/GntR_C"/>
</dbReference>
<protein>
    <submittedName>
        <fullName evidence="5">GntR family transcriptional regulator</fullName>
    </submittedName>
</protein>
<accession>A0ABW2E4C7</accession>
<feature type="domain" description="HTH gntR-type" evidence="4">
    <location>
        <begin position="8"/>
        <end position="75"/>
    </location>
</feature>
<sequence>MVAKGGKQTLGDDVRARLRADILSGRLLPGCRLKFPVLSAHYDASVSVLREALVRLAEQGLVRSEPHQGFVVTPLSREKLWELTEARIELEALVLRRSVVEGDLSWESRLVAAHHTLERTRYTAEGDDQRVDDDWAAAHAAFHAALLDGCTNRRLLRMALGLRDEAELYRRWSQPLGDEPGRDLAGEHRALLEAALTRDPDAAAAALCAHVRHTTELLLAAADRLDHEQPAPEE</sequence>
<dbReference type="Pfam" id="PF00392">
    <property type="entry name" value="GntR"/>
    <property type="match status" value="1"/>
</dbReference>
<dbReference type="SMART" id="SM00345">
    <property type="entry name" value="HTH_GNTR"/>
    <property type="match status" value="1"/>
</dbReference>
<reference evidence="6" key="1">
    <citation type="journal article" date="2019" name="Int. J. Syst. Evol. Microbiol.">
        <title>The Global Catalogue of Microorganisms (GCM) 10K type strain sequencing project: providing services to taxonomists for standard genome sequencing and annotation.</title>
        <authorList>
            <consortium name="The Broad Institute Genomics Platform"/>
            <consortium name="The Broad Institute Genome Sequencing Center for Infectious Disease"/>
            <person name="Wu L."/>
            <person name="Ma J."/>
        </authorList>
    </citation>
    <scope>NUCLEOTIDE SEQUENCE [LARGE SCALE GENOMIC DNA]</scope>
    <source>
        <strain evidence="6">JCM 4855</strain>
    </source>
</reference>
<dbReference type="SUPFAM" id="SSF46785">
    <property type="entry name" value="Winged helix' DNA-binding domain"/>
    <property type="match status" value="1"/>
</dbReference>
<dbReference type="Pfam" id="PF07729">
    <property type="entry name" value="FCD"/>
    <property type="match status" value="1"/>
</dbReference>
<dbReference type="Gene3D" id="1.10.10.10">
    <property type="entry name" value="Winged helix-like DNA-binding domain superfamily/Winged helix DNA-binding domain"/>
    <property type="match status" value="1"/>
</dbReference>
<proteinExistence type="predicted"/>
<evidence type="ECO:0000313" key="6">
    <source>
        <dbReference type="Proteomes" id="UP001596409"/>
    </source>
</evidence>
<organism evidence="5 6">
    <name type="scientific">Streptomyces viridiviolaceus</name>
    <dbReference type="NCBI Taxonomy" id="68282"/>
    <lineage>
        <taxon>Bacteria</taxon>
        <taxon>Bacillati</taxon>
        <taxon>Actinomycetota</taxon>
        <taxon>Actinomycetes</taxon>
        <taxon>Kitasatosporales</taxon>
        <taxon>Streptomycetaceae</taxon>
        <taxon>Streptomyces</taxon>
    </lineage>
</organism>
<dbReference type="InterPro" id="IPR000524">
    <property type="entry name" value="Tscrpt_reg_HTH_GntR"/>
</dbReference>